<evidence type="ECO:0000256" key="4">
    <source>
        <dbReference type="ARBA" id="ARBA00022692"/>
    </source>
</evidence>
<evidence type="ECO:0000256" key="9">
    <source>
        <dbReference type="SAM" id="Phobius"/>
    </source>
</evidence>
<dbReference type="EMBL" id="JAJNDC010000001">
    <property type="protein sequence ID" value="MCW9712476.1"/>
    <property type="molecule type" value="Genomic_DNA"/>
</dbReference>
<keyword evidence="7" id="KW-0653">Protein transport</keyword>
<feature type="transmembrane region" description="Helical" evidence="9">
    <location>
        <begin position="12"/>
        <end position="32"/>
    </location>
</feature>
<comment type="subcellular location">
    <subcellularLocation>
        <location evidence="1">Cell membrane</location>
        <topology evidence="1">Single-pass membrane protein</topology>
    </subcellularLocation>
    <subcellularLocation>
        <location evidence="7">Cell membrane</location>
        <topology evidence="7">Single-pass type II membrane protein</topology>
    </subcellularLocation>
</comment>
<dbReference type="RefSeq" id="WP_265788457.1">
    <property type="nucleotide sequence ID" value="NZ_BAABRS010000001.1"/>
</dbReference>
<keyword evidence="4 7" id="KW-0812">Transmembrane</keyword>
<evidence type="ECO:0000313" key="11">
    <source>
        <dbReference type="Proteomes" id="UP001207337"/>
    </source>
</evidence>
<comment type="similarity">
    <text evidence="2 7">Belongs to the ExbD/TolR family.</text>
</comment>
<evidence type="ECO:0000256" key="3">
    <source>
        <dbReference type="ARBA" id="ARBA00022475"/>
    </source>
</evidence>
<reference evidence="10 11" key="1">
    <citation type="submission" date="2021-11" db="EMBL/GenBank/DDBJ databases">
        <title>Aliifidinibius sp. nov., a new bacterium isolated from saline soil.</title>
        <authorList>
            <person name="Galisteo C."/>
            <person name="De La Haba R."/>
            <person name="Sanchez-Porro C."/>
            <person name="Ventosa A."/>
        </authorList>
    </citation>
    <scope>NUCLEOTIDE SEQUENCE [LARGE SCALE GENOMIC DNA]</scope>
    <source>
        <strain evidence="10 11">KACC 190600</strain>
    </source>
</reference>
<accession>A0ABT3PXA5</accession>
<evidence type="ECO:0000313" key="10">
    <source>
        <dbReference type="EMBL" id="MCW9712476.1"/>
    </source>
</evidence>
<evidence type="ECO:0000256" key="6">
    <source>
        <dbReference type="ARBA" id="ARBA00023136"/>
    </source>
</evidence>
<keyword evidence="5 9" id="KW-1133">Transmembrane helix</keyword>
<gene>
    <name evidence="10" type="ORF">LQ318_06115</name>
</gene>
<dbReference type="Proteomes" id="UP001207337">
    <property type="component" value="Unassembled WGS sequence"/>
</dbReference>
<organism evidence="10 11">
    <name type="scientific">Fodinibius salicampi</name>
    <dbReference type="NCBI Taxonomy" id="1920655"/>
    <lineage>
        <taxon>Bacteria</taxon>
        <taxon>Pseudomonadati</taxon>
        <taxon>Balneolota</taxon>
        <taxon>Balneolia</taxon>
        <taxon>Balneolales</taxon>
        <taxon>Balneolaceae</taxon>
        <taxon>Fodinibius</taxon>
    </lineage>
</organism>
<dbReference type="PANTHER" id="PTHR30558">
    <property type="entry name" value="EXBD MEMBRANE COMPONENT OF PMF-DRIVEN MACROMOLECULE IMPORT SYSTEM"/>
    <property type="match status" value="1"/>
</dbReference>
<keyword evidence="6 9" id="KW-0472">Membrane</keyword>
<comment type="caution">
    <text evidence="10">The sequence shown here is derived from an EMBL/GenBank/DDBJ whole genome shotgun (WGS) entry which is preliminary data.</text>
</comment>
<dbReference type="InterPro" id="IPR003400">
    <property type="entry name" value="ExbD"/>
</dbReference>
<evidence type="ECO:0000256" key="8">
    <source>
        <dbReference type="SAM" id="MobiDB-lite"/>
    </source>
</evidence>
<dbReference type="Pfam" id="PF02472">
    <property type="entry name" value="ExbD"/>
    <property type="match status" value="1"/>
</dbReference>
<feature type="region of interest" description="Disordered" evidence="8">
    <location>
        <begin position="154"/>
        <end position="181"/>
    </location>
</feature>
<keyword evidence="7" id="KW-0813">Transport</keyword>
<protein>
    <submittedName>
        <fullName evidence="10">Biopolymer transporter ExbD</fullName>
    </submittedName>
</protein>
<dbReference type="PANTHER" id="PTHR30558:SF3">
    <property type="entry name" value="BIOPOLYMER TRANSPORT PROTEIN EXBD-RELATED"/>
    <property type="match status" value="1"/>
</dbReference>
<evidence type="ECO:0000256" key="5">
    <source>
        <dbReference type="ARBA" id="ARBA00022989"/>
    </source>
</evidence>
<proteinExistence type="inferred from homology"/>
<sequence length="181" mass="20290">MFDKKTRREDPELGGAGMADIAFLLLIFFLLVTTIDIDTGIGLQLPPAPEEEQDPPPIKERNLLNILVNAQGMVLMDDEPTDISEVKQKIKDFVTNNGEDPNLSESPDKAIVSIKTARQTPYRTYINMLDEVMGAYAELRNQAAQAEYGRNYGQLEEDSEQQQTIKDMFPKKISIAEPDEG</sequence>
<keyword evidence="3" id="KW-1003">Cell membrane</keyword>
<name>A0ABT3PXA5_9BACT</name>
<keyword evidence="11" id="KW-1185">Reference proteome</keyword>
<evidence type="ECO:0000256" key="1">
    <source>
        <dbReference type="ARBA" id="ARBA00004162"/>
    </source>
</evidence>
<evidence type="ECO:0000256" key="2">
    <source>
        <dbReference type="ARBA" id="ARBA00005811"/>
    </source>
</evidence>
<evidence type="ECO:0000256" key="7">
    <source>
        <dbReference type="RuleBase" id="RU003879"/>
    </source>
</evidence>